<dbReference type="GO" id="GO:0042910">
    <property type="term" value="F:xenobiotic transmembrane transporter activity"/>
    <property type="evidence" value="ECO:0007669"/>
    <property type="project" value="TreeGrafter"/>
</dbReference>
<reference evidence="2 3" key="1">
    <citation type="journal article" date="2014" name="Genome Announc.">
        <title>Draft Genome Sequence of Marine Flavobacterium Jejuia pallidilutea Strain 11shimoA1 and Pigmentation Mutants.</title>
        <authorList>
            <person name="Takatani N."/>
            <person name="Nakanishi M."/>
            <person name="Meirelles P."/>
            <person name="Mino S."/>
            <person name="Suda W."/>
            <person name="Oshima K."/>
            <person name="Hattori M."/>
            <person name="Ohkuma M."/>
            <person name="Hosokawa M."/>
            <person name="Miyashita K."/>
            <person name="Thompson F.L."/>
            <person name="Niwa A."/>
            <person name="Sawabe T."/>
            <person name="Sawabe T."/>
        </authorList>
    </citation>
    <scope>NUCLEOTIDE SEQUENCE [LARGE SCALE GENOMIC DNA]</scope>
    <source>
        <strain evidence="3">JCM19302</strain>
    </source>
</reference>
<dbReference type="GO" id="GO:0005886">
    <property type="term" value="C:plasma membrane"/>
    <property type="evidence" value="ECO:0007669"/>
    <property type="project" value="TreeGrafter"/>
</dbReference>
<dbReference type="Gene3D" id="3.30.2090.10">
    <property type="entry name" value="Multidrug efflux transporter AcrB TolC docking domain, DN and DC subdomains"/>
    <property type="match status" value="1"/>
</dbReference>
<dbReference type="Pfam" id="PF00873">
    <property type="entry name" value="ACR_tran"/>
    <property type="match status" value="1"/>
</dbReference>
<feature type="transmembrane region" description="Helical" evidence="1">
    <location>
        <begin position="225"/>
        <end position="242"/>
    </location>
</feature>
<keyword evidence="1" id="KW-0472">Membrane</keyword>
<dbReference type="Proteomes" id="UP000029646">
    <property type="component" value="Unassembled WGS sequence"/>
</dbReference>
<dbReference type="Gene3D" id="1.20.1600.10">
    <property type="entry name" value="Outer membrane efflux proteins (OEP)"/>
    <property type="match status" value="1"/>
</dbReference>
<evidence type="ECO:0000313" key="3">
    <source>
        <dbReference type="Proteomes" id="UP000029646"/>
    </source>
</evidence>
<dbReference type="PANTHER" id="PTHR32063:SF24">
    <property type="entry name" value="CATION EFFLUX SYSTEM (ACRB_ACRD_ACRF FAMILY)"/>
    <property type="match status" value="1"/>
</dbReference>
<feature type="transmembrane region" description="Helical" evidence="1">
    <location>
        <begin position="124"/>
        <end position="143"/>
    </location>
</feature>
<dbReference type="InterPro" id="IPR027463">
    <property type="entry name" value="AcrB_DN_DC_subdom"/>
</dbReference>
<keyword evidence="1" id="KW-1133">Transmembrane helix</keyword>
<dbReference type="InterPro" id="IPR001036">
    <property type="entry name" value="Acrflvin-R"/>
</dbReference>
<dbReference type="PANTHER" id="PTHR32063">
    <property type="match status" value="1"/>
</dbReference>
<feature type="transmembrane region" description="Helical" evidence="1">
    <location>
        <begin position="254"/>
        <end position="277"/>
    </location>
</feature>
<dbReference type="SUPFAM" id="SSF82714">
    <property type="entry name" value="Multidrug efflux transporter AcrB TolC docking domain, DN and DC subdomains"/>
    <property type="match status" value="1"/>
</dbReference>
<comment type="caution">
    <text evidence="2">The sequence shown here is derived from an EMBL/GenBank/DDBJ whole genome shotgun (WGS) entry which is preliminary data.</text>
</comment>
<sequence length="455" mass="50611">MGFAGRTVGSVFEGEKRFDLVVRLDETKRTDIESIKNLYVDLPNGGKIPLHELAEITYKKGAAKISRDDTKRRIVVGINVRNRDLESVVNDVQALINKNVNLPVGYNITYGGQFENLQTAKSRLLVAVPIALILIFILLYFAFNSIKEALLIFSAIPLAAVGGVLLLWVRDMPFSISAGVGFIALFGIAVLNGIVLIEHFKELKHNHFNDMETLIKQGAKDRLRAVLLTASAAALGFLPMAISTNAGAEVQRPLATVVIGGLVTATLLTLVVLPVLYSYFNTNKNSNKKLKTNKTHLPILLILAGLFSTCAFSQNNKKSLDDLISIGTKNNAGIKASRLTVEQHNTLVNSAFTFDKTEVYYGFDENNLAINEEPISVFGIQQEFLFPTVYFSQKKLNKANYTLETSNNAIKEKALKREITSMYYQYLYAVEKERIHKTLDSLYKNLQIQPKDDLN</sequence>
<dbReference type="EMBL" id="BBNS01000004">
    <property type="protein sequence ID" value="GAL70177.1"/>
    <property type="molecule type" value="Genomic_DNA"/>
</dbReference>
<dbReference type="SUPFAM" id="SSF56954">
    <property type="entry name" value="Outer membrane efflux proteins (OEP)"/>
    <property type="match status" value="1"/>
</dbReference>
<organism evidence="2 3">
    <name type="scientific">Jejuia pallidilutea</name>
    <dbReference type="NCBI Taxonomy" id="504487"/>
    <lineage>
        <taxon>Bacteria</taxon>
        <taxon>Pseudomonadati</taxon>
        <taxon>Bacteroidota</taxon>
        <taxon>Flavobacteriia</taxon>
        <taxon>Flavobacteriales</taxon>
        <taxon>Flavobacteriaceae</taxon>
        <taxon>Jejuia</taxon>
    </lineage>
</organism>
<feature type="transmembrane region" description="Helical" evidence="1">
    <location>
        <begin position="150"/>
        <end position="169"/>
    </location>
</feature>
<evidence type="ECO:0000256" key="1">
    <source>
        <dbReference type="SAM" id="Phobius"/>
    </source>
</evidence>
<dbReference type="PRINTS" id="PR00702">
    <property type="entry name" value="ACRIFLAVINRP"/>
</dbReference>
<dbReference type="Gene3D" id="1.20.1640.10">
    <property type="entry name" value="Multidrug efflux transporter AcrB transmembrane domain"/>
    <property type="match status" value="1"/>
</dbReference>
<keyword evidence="1" id="KW-0812">Transmembrane</keyword>
<proteinExistence type="predicted"/>
<protein>
    <submittedName>
        <fullName evidence="2">Cobalt-zinc-cadmium resistance protein CzcA</fullName>
    </submittedName>
</protein>
<evidence type="ECO:0000313" key="2">
    <source>
        <dbReference type="EMBL" id="GAL70177.1"/>
    </source>
</evidence>
<dbReference type="AlphaFoldDB" id="A0A090WRY6"/>
<dbReference type="SUPFAM" id="SSF82866">
    <property type="entry name" value="Multidrug efflux transporter AcrB transmembrane domain"/>
    <property type="match status" value="1"/>
</dbReference>
<feature type="transmembrane region" description="Helical" evidence="1">
    <location>
        <begin position="175"/>
        <end position="197"/>
    </location>
</feature>
<gene>
    <name evidence="2" type="ORF">JCM19302_2752</name>
</gene>
<dbReference type="Gene3D" id="3.30.70.1440">
    <property type="entry name" value="Multidrug efflux transporter AcrB pore domain"/>
    <property type="match status" value="1"/>
</dbReference>
<name>A0A090WRY6_9FLAO</name>
<accession>A0A090WRY6</accession>